<dbReference type="RefSeq" id="WP_148948017.1">
    <property type="nucleotide sequence ID" value="NZ_VTEH01000015.1"/>
</dbReference>
<proteinExistence type="predicted"/>
<evidence type="ECO:0000313" key="2">
    <source>
        <dbReference type="Proteomes" id="UP000323317"/>
    </source>
</evidence>
<name>A0A5D4KAU7_9BACI</name>
<comment type="caution">
    <text evidence="1">The sequence shown here is derived from an EMBL/GenBank/DDBJ whole genome shotgun (WGS) entry which is preliminary data.</text>
</comment>
<accession>A0A5D4KAU7</accession>
<dbReference type="Proteomes" id="UP000323317">
    <property type="component" value="Unassembled WGS sequence"/>
</dbReference>
<protein>
    <submittedName>
        <fullName evidence="1">Uncharacterized protein</fullName>
    </submittedName>
</protein>
<sequence length="148" mass="16766">MIKSAPEFQHIGRDMRKYKRIELYDKARITENEIVFLKVKVQGETMMVSKKAAISMAGTIFAAGLIGAEGASAAGSEETAEIQAEDEISPLYVPIGEGHTWTYVKTTYTSTGYIKIYSDKDSHWYYMKEVFYNNSGKYIKTVYDKFAI</sequence>
<organism evidence="1 2">
    <name type="scientific">Rossellomorea vietnamensis</name>
    <dbReference type="NCBI Taxonomy" id="218284"/>
    <lineage>
        <taxon>Bacteria</taxon>
        <taxon>Bacillati</taxon>
        <taxon>Bacillota</taxon>
        <taxon>Bacilli</taxon>
        <taxon>Bacillales</taxon>
        <taxon>Bacillaceae</taxon>
        <taxon>Rossellomorea</taxon>
    </lineage>
</organism>
<reference evidence="1 2" key="1">
    <citation type="submission" date="2019-08" db="EMBL/GenBank/DDBJ databases">
        <title>Bacillus genomes from the desert of Cuatro Cienegas, Coahuila.</title>
        <authorList>
            <person name="Olmedo-Alvarez G."/>
        </authorList>
    </citation>
    <scope>NUCLEOTIDE SEQUENCE [LARGE SCALE GENOMIC DNA]</scope>
    <source>
        <strain evidence="1 2">CH40_1T</strain>
    </source>
</reference>
<evidence type="ECO:0000313" key="1">
    <source>
        <dbReference type="EMBL" id="TYR73860.1"/>
    </source>
</evidence>
<dbReference type="AlphaFoldDB" id="A0A5D4KAU7"/>
<dbReference type="EMBL" id="VTEH01000015">
    <property type="protein sequence ID" value="TYR73860.1"/>
    <property type="molecule type" value="Genomic_DNA"/>
</dbReference>
<gene>
    <name evidence="1" type="ORF">FZC79_17230</name>
</gene>